<dbReference type="EC" id="6.3.2.5" evidence="3"/>
<comment type="pathway">
    <text evidence="3 4">Cofactor biosynthesis; coenzyme A biosynthesis; CoA from (R)-pantothenate: step 3/5.</text>
</comment>
<evidence type="ECO:0000256" key="3">
    <source>
        <dbReference type="HAMAP-Rule" id="MF_02225"/>
    </source>
</evidence>
<evidence type="ECO:0000313" key="8">
    <source>
        <dbReference type="Proteomes" id="UP001165962"/>
    </source>
</evidence>
<feature type="binding site" evidence="3">
    <location>
        <position position="336"/>
    </location>
    <ligand>
        <name>CTP</name>
        <dbReference type="ChEBI" id="CHEBI:37563"/>
    </ligand>
</feature>
<protein>
    <recommendedName>
        <fullName evidence="3">Coenzyme A biosynthesis bifunctional protein CoaBC</fullName>
    </recommendedName>
    <alternativeName>
        <fullName evidence="3">DNA/pantothenate metabolism flavoprotein</fullName>
    </alternativeName>
    <alternativeName>
        <fullName evidence="3">Phosphopantothenoylcysteine synthetase/decarboxylase</fullName>
        <shortName evidence="3">PPCS-PPCDC</shortName>
    </alternativeName>
    <domain>
        <recommendedName>
            <fullName evidence="3">Phosphopantothenoylcysteine decarboxylase</fullName>
            <shortName evidence="3">PPC decarboxylase</shortName>
            <shortName evidence="3">PPC-DC</shortName>
            <ecNumber evidence="3">4.1.1.36</ecNumber>
        </recommendedName>
        <alternativeName>
            <fullName evidence="3">CoaC</fullName>
        </alternativeName>
    </domain>
    <domain>
        <recommendedName>
            <fullName evidence="3">Phosphopantothenate--cysteine ligase</fullName>
            <ecNumber evidence="3">6.3.2.5</ecNumber>
        </recommendedName>
        <alternativeName>
            <fullName evidence="3">CoaB</fullName>
        </alternativeName>
        <alternativeName>
            <fullName evidence="3">Phosphopantothenoylcysteine synthetase</fullName>
            <shortName evidence="3">PPC synthetase</shortName>
            <shortName evidence="3">PPC-S</shortName>
        </alternativeName>
    </domain>
</protein>
<dbReference type="NCBIfam" id="TIGR00521">
    <property type="entry name" value="coaBC_dfp"/>
    <property type="match status" value="1"/>
</dbReference>
<dbReference type="Pfam" id="PF04127">
    <property type="entry name" value="DFP"/>
    <property type="match status" value="1"/>
</dbReference>
<comment type="catalytic activity">
    <reaction evidence="3 4">
        <text>(R)-4'-phosphopantothenate + L-cysteine + CTP = N-[(R)-4-phosphopantothenoyl]-L-cysteine + CMP + diphosphate + H(+)</text>
        <dbReference type="Rhea" id="RHEA:19397"/>
        <dbReference type="ChEBI" id="CHEBI:10986"/>
        <dbReference type="ChEBI" id="CHEBI:15378"/>
        <dbReference type="ChEBI" id="CHEBI:33019"/>
        <dbReference type="ChEBI" id="CHEBI:35235"/>
        <dbReference type="ChEBI" id="CHEBI:37563"/>
        <dbReference type="ChEBI" id="CHEBI:59458"/>
        <dbReference type="ChEBI" id="CHEBI:60377"/>
        <dbReference type="EC" id="6.3.2.5"/>
    </reaction>
</comment>
<dbReference type="Pfam" id="PF02441">
    <property type="entry name" value="Flavoprotein"/>
    <property type="match status" value="1"/>
</dbReference>
<feature type="binding site" evidence="3">
    <location>
        <position position="322"/>
    </location>
    <ligand>
        <name>CTP</name>
        <dbReference type="ChEBI" id="CHEBI:37563"/>
    </ligand>
</feature>
<comment type="similarity">
    <text evidence="3 4">In the C-terminal section; belongs to the PPC synthetase family.</text>
</comment>
<dbReference type="HAMAP" id="MF_02225">
    <property type="entry name" value="CoaBC"/>
    <property type="match status" value="1"/>
</dbReference>
<feature type="binding site" evidence="3">
    <location>
        <position position="340"/>
    </location>
    <ligand>
        <name>CTP</name>
        <dbReference type="ChEBI" id="CHEBI:37563"/>
    </ligand>
</feature>
<evidence type="ECO:0000259" key="6">
    <source>
        <dbReference type="Pfam" id="PF04127"/>
    </source>
</evidence>
<feature type="region of interest" description="Phosphopantothenate--cysteine ligase" evidence="3">
    <location>
        <begin position="190"/>
        <end position="403"/>
    </location>
</feature>
<comment type="caution">
    <text evidence="7">The sequence shown here is derived from an EMBL/GenBank/DDBJ whole genome shotgun (WGS) entry which is preliminary data.</text>
</comment>
<evidence type="ECO:0000256" key="4">
    <source>
        <dbReference type="RuleBase" id="RU364078"/>
    </source>
</evidence>
<name>A0ABX0J3P1_9BACL</name>
<dbReference type="InterPro" id="IPR007085">
    <property type="entry name" value="DNA/pantothenate-metab_flavo_C"/>
</dbReference>
<dbReference type="SUPFAM" id="SSF102645">
    <property type="entry name" value="CoaB-like"/>
    <property type="match status" value="1"/>
</dbReference>
<dbReference type="GO" id="GO:0004633">
    <property type="term" value="F:phosphopantothenoylcysteine decarboxylase activity"/>
    <property type="evidence" value="ECO:0007669"/>
    <property type="project" value="UniProtKB-EC"/>
</dbReference>
<feature type="active site" description="Proton donor" evidence="3">
    <location>
        <position position="157"/>
    </location>
</feature>
<keyword evidence="3" id="KW-0460">Magnesium</keyword>
<dbReference type="InterPro" id="IPR035929">
    <property type="entry name" value="CoaB-like_sf"/>
</dbReference>
<comment type="catalytic activity">
    <reaction evidence="3 4">
        <text>N-[(R)-4-phosphopantothenoyl]-L-cysteine + H(+) = (R)-4'-phosphopantetheine + CO2</text>
        <dbReference type="Rhea" id="RHEA:16793"/>
        <dbReference type="ChEBI" id="CHEBI:15378"/>
        <dbReference type="ChEBI" id="CHEBI:16526"/>
        <dbReference type="ChEBI" id="CHEBI:59458"/>
        <dbReference type="ChEBI" id="CHEBI:61723"/>
        <dbReference type="EC" id="4.1.1.36"/>
    </reaction>
</comment>
<dbReference type="GO" id="GO:0004632">
    <property type="term" value="F:phosphopantothenate--cysteine ligase activity"/>
    <property type="evidence" value="ECO:0007669"/>
    <property type="project" value="UniProtKB-EC"/>
</dbReference>
<keyword evidence="2 3" id="KW-0456">Lyase</keyword>
<accession>A0ABX0J3P1</accession>
<comment type="function">
    <text evidence="3">Catalyzes two sequential steps in the biosynthesis of coenzyme A. In the first step cysteine is conjugated to 4'-phosphopantothenate to form 4-phosphopantothenoylcysteine. In the second step the latter compound is decarboxylated to form 4'-phosphopantotheine.</text>
</comment>
<dbReference type="Gene3D" id="3.40.50.1950">
    <property type="entry name" value="Flavin prenyltransferase-like"/>
    <property type="match status" value="1"/>
</dbReference>
<keyword evidence="1 3" id="KW-0210">Decarboxylase</keyword>
<feature type="domain" description="Flavoprotein" evidence="5">
    <location>
        <begin position="5"/>
        <end position="177"/>
    </location>
</feature>
<keyword evidence="3" id="KW-0479">Metal-binding</keyword>
<dbReference type="SUPFAM" id="SSF52507">
    <property type="entry name" value="Homo-oligomeric flavin-containing Cys decarboxylases, HFCD"/>
    <property type="match status" value="1"/>
</dbReference>
<keyword evidence="3" id="KW-0511">Multifunctional enzyme</keyword>
<sequence>MLHGKKIVLGVSGGIAAYKGAALCSKLVQAGAEVRVIMTESAVQFIAPLTFQTLSRHDVIVDTFDEKDASVVSHIDLADHADLFVIAPATANIIAKMAHGMGDDMLSTTLLATTAPVLVAPAMNVHMYAHPAVLANMETLASRGVYFIEPGTGQLACGYVGKGRLEEPEQIVEAIHRFFDQKKSLQGKKIIVTAGATIERIDPVRYLTNDSSGKMGFALAAAARDMGAEVTLIAGKTTVPAPTGVQVVRVESAQDMLEAVLQRFDDTDIVVKAAAVTDYRPIDQAKQKIKKSAAEMTLTLVKNQDILYTIGERKTKQFIVGFAAETERIDEYAMDKLKRKRCDLLVANDVTEEGAGFGTDTNVVRLYDANGLIELLPVMSKQGVAREVLLRVAERIRKGAQMN</sequence>
<feature type="binding site" evidence="3">
    <location>
        <position position="288"/>
    </location>
    <ligand>
        <name>CTP</name>
        <dbReference type="ChEBI" id="CHEBI:37563"/>
    </ligand>
</feature>
<dbReference type="EMBL" id="JAAOIW010000001">
    <property type="protein sequence ID" value="NHN28455.1"/>
    <property type="molecule type" value="Genomic_DNA"/>
</dbReference>
<evidence type="ECO:0000313" key="7">
    <source>
        <dbReference type="EMBL" id="NHN28455.1"/>
    </source>
</evidence>
<keyword evidence="3 4" id="KW-0288">FMN</keyword>
<dbReference type="Gene3D" id="3.40.50.10300">
    <property type="entry name" value="CoaB-like"/>
    <property type="match status" value="1"/>
</dbReference>
<feature type="domain" description="DNA/pantothenate metabolism flavoprotein C-terminal" evidence="6">
    <location>
        <begin position="185"/>
        <end position="394"/>
    </location>
</feature>
<dbReference type="PANTHER" id="PTHR14359:SF6">
    <property type="entry name" value="PHOSPHOPANTOTHENOYLCYSTEINE DECARBOXYLASE"/>
    <property type="match status" value="1"/>
</dbReference>
<reference evidence="7" key="1">
    <citation type="submission" date="2020-03" db="EMBL/GenBank/DDBJ databases">
        <title>Draft sequencing of Paenibacilllus sp. S3N08.</title>
        <authorList>
            <person name="Kim D.-U."/>
        </authorList>
    </citation>
    <scope>NUCLEOTIDE SEQUENCE</scope>
    <source>
        <strain evidence="7">S3N08</strain>
    </source>
</reference>
<comment type="function">
    <text evidence="4">Catalyzes two steps in the biosynthesis of coenzyme A. In the first step cysteine is conjugated to 4'-phosphopantothenate to form 4-phosphopantothenoylcysteine, in the latter compound is decarboxylated to form 4'-phosphopantotheine.</text>
</comment>
<dbReference type="InterPro" id="IPR003382">
    <property type="entry name" value="Flavoprotein"/>
</dbReference>
<proteinExistence type="inferred from homology"/>
<keyword evidence="8" id="KW-1185">Reference proteome</keyword>
<dbReference type="InterPro" id="IPR005252">
    <property type="entry name" value="CoaBC"/>
</dbReference>
<feature type="binding site" evidence="3">
    <location>
        <position position="278"/>
    </location>
    <ligand>
        <name>CTP</name>
        <dbReference type="ChEBI" id="CHEBI:37563"/>
    </ligand>
</feature>
<evidence type="ECO:0000259" key="5">
    <source>
        <dbReference type="Pfam" id="PF02441"/>
    </source>
</evidence>
<feature type="region of interest" description="Phosphopantothenoylcysteine decarboxylase" evidence="3">
    <location>
        <begin position="1"/>
        <end position="189"/>
    </location>
</feature>
<gene>
    <name evidence="3 7" type="primary">coaBC</name>
    <name evidence="7" type="ORF">G9U52_01260</name>
</gene>
<dbReference type="InterPro" id="IPR036551">
    <property type="entry name" value="Flavin_trans-like"/>
</dbReference>
<comment type="caution">
    <text evidence="3">Lacks conserved residue(s) required for the propagation of feature annotation.</text>
</comment>
<dbReference type="Proteomes" id="UP001165962">
    <property type="component" value="Unassembled WGS sequence"/>
</dbReference>
<keyword evidence="3 4" id="KW-0436">Ligase</keyword>
<organism evidence="7 8">
    <name type="scientific">Paenibacillus agricola</name>
    <dbReference type="NCBI Taxonomy" id="2716264"/>
    <lineage>
        <taxon>Bacteria</taxon>
        <taxon>Bacillati</taxon>
        <taxon>Bacillota</taxon>
        <taxon>Bacilli</taxon>
        <taxon>Bacillales</taxon>
        <taxon>Paenibacillaceae</taxon>
        <taxon>Paenibacillus</taxon>
    </lineage>
</organism>
<dbReference type="EC" id="4.1.1.36" evidence="3"/>
<comment type="cofactor">
    <cofactor evidence="3">
        <name>Mg(2+)</name>
        <dbReference type="ChEBI" id="CHEBI:18420"/>
    </cofactor>
</comment>
<dbReference type="PANTHER" id="PTHR14359">
    <property type="entry name" value="HOMO-OLIGOMERIC FLAVIN CONTAINING CYS DECARBOXYLASE FAMILY"/>
    <property type="match status" value="1"/>
</dbReference>
<comment type="cofactor">
    <cofactor evidence="3">
        <name>FMN</name>
        <dbReference type="ChEBI" id="CHEBI:58210"/>
    </cofactor>
    <text evidence="3">Binds 1 FMN per subunit.</text>
</comment>
<evidence type="ECO:0000256" key="1">
    <source>
        <dbReference type="ARBA" id="ARBA00022793"/>
    </source>
</evidence>
<evidence type="ECO:0000256" key="2">
    <source>
        <dbReference type="ARBA" id="ARBA00023239"/>
    </source>
</evidence>
<keyword evidence="3 4" id="KW-0285">Flavoprotein</keyword>
<comment type="similarity">
    <text evidence="3 4">In the N-terminal section; belongs to the HFCD (homo-oligomeric flavin containing Cys decarboxylase) superfamily.</text>
</comment>
<dbReference type="RefSeq" id="WP_166144988.1">
    <property type="nucleotide sequence ID" value="NZ_JAAOIW010000001.1"/>
</dbReference>
<comment type="pathway">
    <text evidence="3 4">Cofactor biosynthesis; coenzyme A biosynthesis; CoA from (R)-pantothenate: step 2/5.</text>
</comment>